<dbReference type="EMBL" id="VSWD01000008">
    <property type="protein sequence ID" value="KAK3095922.1"/>
    <property type="molecule type" value="Genomic_DNA"/>
</dbReference>
<accession>A0AA88Y5N1</accession>
<feature type="region of interest" description="Disordered" evidence="2">
    <location>
        <begin position="1"/>
        <end position="60"/>
    </location>
</feature>
<evidence type="ECO:0000313" key="4">
    <source>
        <dbReference type="Proteomes" id="UP001186944"/>
    </source>
</evidence>
<feature type="region of interest" description="Disordered" evidence="2">
    <location>
        <begin position="285"/>
        <end position="343"/>
    </location>
</feature>
<protein>
    <submittedName>
        <fullName evidence="3">Uncharacterized protein</fullName>
    </submittedName>
</protein>
<feature type="compositionally biased region" description="Polar residues" evidence="2">
    <location>
        <begin position="28"/>
        <end position="60"/>
    </location>
</feature>
<evidence type="ECO:0000256" key="1">
    <source>
        <dbReference type="ARBA" id="ARBA00006725"/>
    </source>
</evidence>
<dbReference type="AlphaFoldDB" id="A0AA88Y5N1"/>
<reference evidence="3" key="1">
    <citation type="submission" date="2019-08" db="EMBL/GenBank/DDBJ databases">
        <title>The improved chromosome-level genome for the pearl oyster Pinctada fucata martensii using PacBio sequencing and Hi-C.</title>
        <authorList>
            <person name="Zheng Z."/>
        </authorList>
    </citation>
    <scope>NUCLEOTIDE SEQUENCE</scope>
    <source>
        <strain evidence="3">ZZ-2019</strain>
        <tissue evidence="3">Adductor muscle</tissue>
    </source>
</reference>
<proteinExistence type="inferred from homology"/>
<feature type="region of interest" description="Disordered" evidence="2">
    <location>
        <begin position="185"/>
        <end position="206"/>
    </location>
</feature>
<dbReference type="GO" id="GO:0004865">
    <property type="term" value="F:protein serine/threonine phosphatase inhibitor activity"/>
    <property type="evidence" value="ECO:0007669"/>
    <property type="project" value="InterPro"/>
</dbReference>
<evidence type="ECO:0000256" key="2">
    <source>
        <dbReference type="SAM" id="MobiDB-lite"/>
    </source>
</evidence>
<name>A0AA88Y5N1_PINIB</name>
<comment type="similarity">
    <text evidence="1">Belongs to the FAM122 family.</text>
</comment>
<comment type="caution">
    <text evidence="3">The sequence shown here is derived from an EMBL/GenBank/DDBJ whole genome shotgun (WGS) entry which is preliminary data.</text>
</comment>
<feature type="compositionally biased region" description="Low complexity" evidence="2">
    <location>
        <begin position="14"/>
        <end position="27"/>
    </location>
</feature>
<dbReference type="Proteomes" id="UP001186944">
    <property type="component" value="Unassembled WGS sequence"/>
</dbReference>
<sequence length="343" mass="37922">MSLLQREHSMEVDPPASSSSSVPSTSSGTLKRSNSAPMINALVSQAQPDISPPANSFKFTEGTSSRIRRFSSSSMCLNATASATTPVKIPDRVNRLKEEESHIVEKEREHERETRSAIRMSNSWEEFHLEEHHEPMVSDHSQRRPRSFSESLHINVFPSPAVLLVGAPSPTRVGHKRQCFSPSMQIPVKSNSFTPSPSPSPTRKSFMRSLSPIAVRPSPVGKRKLENDTAESYLSPPKKFNHGPCTPDRIIAHPLAHSISSSSLDEGSPEQMVPRSSNMTDIRVQHQPNPNVYGFMPLRDSHDMQTTDSLSEHSDMTESTDISDPSISESPGSGFQPIRQSHL</sequence>
<keyword evidence="4" id="KW-1185">Reference proteome</keyword>
<feature type="compositionally biased region" description="Basic and acidic residues" evidence="2">
    <location>
        <begin position="299"/>
        <end position="316"/>
    </location>
</feature>
<feature type="compositionally biased region" description="Basic and acidic residues" evidence="2">
    <location>
        <begin position="1"/>
        <end position="11"/>
    </location>
</feature>
<gene>
    <name evidence="3" type="ORF">FSP39_020856</name>
</gene>
<dbReference type="PANTHER" id="PTHR22227">
    <property type="entry name" value="FAMILY WITH SEQUENCE SIMILARITY 122B ISOFORM X1"/>
    <property type="match status" value="1"/>
</dbReference>
<dbReference type="PANTHER" id="PTHR22227:SF6">
    <property type="entry name" value="FAMILY WITH SEQUENCE SIMILARITY 122B ISOFORM X1"/>
    <property type="match status" value="1"/>
</dbReference>
<feature type="compositionally biased region" description="Polar residues" evidence="2">
    <location>
        <begin position="317"/>
        <end position="333"/>
    </location>
</feature>
<dbReference type="InterPro" id="IPR026716">
    <property type="entry name" value="PBIR1/2/3"/>
</dbReference>
<evidence type="ECO:0000313" key="3">
    <source>
        <dbReference type="EMBL" id="KAK3095922.1"/>
    </source>
</evidence>
<organism evidence="3 4">
    <name type="scientific">Pinctada imbricata</name>
    <name type="common">Atlantic pearl-oyster</name>
    <name type="synonym">Pinctada martensii</name>
    <dbReference type="NCBI Taxonomy" id="66713"/>
    <lineage>
        <taxon>Eukaryota</taxon>
        <taxon>Metazoa</taxon>
        <taxon>Spiralia</taxon>
        <taxon>Lophotrochozoa</taxon>
        <taxon>Mollusca</taxon>
        <taxon>Bivalvia</taxon>
        <taxon>Autobranchia</taxon>
        <taxon>Pteriomorphia</taxon>
        <taxon>Pterioida</taxon>
        <taxon>Pterioidea</taxon>
        <taxon>Pteriidae</taxon>
        <taxon>Pinctada</taxon>
    </lineage>
</organism>